<evidence type="ECO:0000256" key="2">
    <source>
        <dbReference type="ARBA" id="ARBA00004191"/>
    </source>
</evidence>
<proteinExistence type="inferred from homology"/>
<dbReference type="PANTHER" id="PTHR21562">
    <property type="entry name" value="NOTUM-RELATED"/>
    <property type="match status" value="1"/>
</dbReference>
<keyword evidence="5" id="KW-0378">Hydrolase</keyword>
<keyword evidence="6" id="KW-0472">Membrane</keyword>
<feature type="transmembrane region" description="Helical" evidence="6">
    <location>
        <begin position="21"/>
        <end position="42"/>
    </location>
</feature>
<name>A0ABP1A8K8_9BRYO</name>
<dbReference type="EMBL" id="OZ023702">
    <property type="protein sequence ID" value="CAK9858805.1"/>
    <property type="molecule type" value="Genomic_DNA"/>
</dbReference>
<evidence type="ECO:0000256" key="6">
    <source>
        <dbReference type="SAM" id="Phobius"/>
    </source>
</evidence>
<dbReference type="Proteomes" id="UP001497522">
    <property type="component" value="Chromosome 1"/>
</dbReference>
<protein>
    <recommendedName>
        <fullName evidence="5">Pectin acetylesterase</fullName>
        <ecNumber evidence="5">3.1.1.-</ecNumber>
    </recommendedName>
</protein>
<dbReference type="Gene3D" id="3.40.50.1820">
    <property type="entry name" value="alpha/beta hydrolase"/>
    <property type="match status" value="1"/>
</dbReference>
<keyword evidence="5" id="KW-0964">Secreted</keyword>
<dbReference type="InterPro" id="IPR004963">
    <property type="entry name" value="PAE/NOTUM"/>
</dbReference>
<evidence type="ECO:0000256" key="3">
    <source>
        <dbReference type="ARBA" id="ARBA00005784"/>
    </source>
</evidence>
<evidence type="ECO:0000256" key="5">
    <source>
        <dbReference type="RuleBase" id="RU363114"/>
    </source>
</evidence>
<evidence type="ECO:0000256" key="1">
    <source>
        <dbReference type="ARBA" id="ARBA00003534"/>
    </source>
</evidence>
<reference evidence="7 8" key="1">
    <citation type="submission" date="2024-03" db="EMBL/GenBank/DDBJ databases">
        <authorList>
            <consortium name="ELIXIR-Norway"/>
            <consortium name="Elixir Norway"/>
        </authorList>
    </citation>
    <scope>NUCLEOTIDE SEQUENCE [LARGE SCALE GENOMIC DNA]</scope>
</reference>
<dbReference type="PANTHER" id="PTHR21562:SF93">
    <property type="entry name" value="PECTIN ACETYLESTERASE 8"/>
    <property type="match status" value="1"/>
</dbReference>
<comment type="function">
    <text evidence="1 5">Hydrolyzes acetyl esters in homogalacturonan regions of pectin. In type I primary cell wall, galacturonic acid residues of pectin can be acetylated at the O-2 and O-3 positions. Decreasing the degree of acetylation of pectin gels in vitro alters their physical properties.</text>
</comment>
<keyword evidence="4 5" id="KW-0134">Cell wall</keyword>
<organism evidence="7 8">
    <name type="scientific">Sphagnum jensenii</name>
    <dbReference type="NCBI Taxonomy" id="128206"/>
    <lineage>
        <taxon>Eukaryota</taxon>
        <taxon>Viridiplantae</taxon>
        <taxon>Streptophyta</taxon>
        <taxon>Embryophyta</taxon>
        <taxon>Bryophyta</taxon>
        <taxon>Sphagnophytina</taxon>
        <taxon>Sphagnopsida</taxon>
        <taxon>Sphagnales</taxon>
        <taxon>Sphagnaceae</taxon>
        <taxon>Sphagnum</taxon>
    </lineage>
</organism>
<dbReference type="Pfam" id="PF03283">
    <property type="entry name" value="PAE"/>
    <property type="match status" value="1"/>
</dbReference>
<keyword evidence="8" id="KW-1185">Reference proteome</keyword>
<dbReference type="EC" id="3.1.1.-" evidence="5"/>
<sequence>MELKRRQTADAPNWATWRRDVSGMLVFTFVFLLGSLIVILIWNFEELQGVLRLLPARESFKDAGDATSVGKPTIEEEVAAGAGIVGAEALKDKKKQKPENDGIVGGGGGGEANLVELEPLVVDLTILTKAADIGAVCLDGTPPGYHLHKGSGANANNWVVFLEEGAWCHSEEDCKQRSKTNLGSSKFMKPQKFDGILSNSEQVNPDFFNWNRVFVRYCDGASFSGNSSLPADEKGNWLQLKGPYYRGESIWEAIIAELLSNGMVKADKALLGGCSAGGLSSILHCDKFKAALPGAKVVKCMSDAGFFVDMPTYKGENKFGDYFRDIVNLQRVGDGLLKECTKERDSADCFFPQYLLPHIKTPLFIVNGGYDWWQVNPLISLLSHGLATPPMDTSGEWNACKNDAGSCTDEQFSTIQDYRTKLLEALKPVEDSQKDGMFIDGCFHHCQTSRTVFWNGPQAPRINNKTASEALGDWYFERLTATDAAIDCRYPCNPACGFFNRSPGKPSFRKWSRT</sequence>
<comment type="similarity">
    <text evidence="3 5">Belongs to the pectinacetylesterase family.</text>
</comment>
<evidence type="ECO:0000256" key="4">
    <source>
        <dbReference type="ARBA" id="ARBA00022512"/>
    </source>
</evidence>
<keyword evidence="6" id="KW-0812">Transmembrane</keyword>
<keyword evidence="5" id="KW-0961">Cell wall biogenesis/degradation</keyword>
<dbReference type="SUPFAM" id="SSF53474">
    <property type="entry name" value="alpha/beta-Hydrolases"/>
    <property type="match status" value="1"/>
</dbReference>
<evidence type="ECO:0000313" key="7">
    <source>
        <dbReference type="EMBL" id="CAK9858805.1"/>
    </source>
</evidence>
<dbReference type="InterPro" id="IPR029058">
    <property type="entry name" value="AB_hydrolase_fold"/>
</dbReference>
<comment type="subcellular location">
    <subcellularLocation>
        <location evidence="2 5">Secreted</location>
        <location evidence="2 5">Cell wall</location>
    </subcellularLocation>
</comment>
<accession>A0ABP1A8K8</accession>
<keyword evidence="6" id="KW-1133">Transmembrane helix</keyword>
<evidence type="ECO:0000313" key="8">
    <source>
        <dbReference type="Proteomes" id="UP001497522"/>
    </source>
</evidence>
<gene>
    <name evidence="7" type="ORF">CSSPJE1EN2_LOCUS1800</name>
</gene>